<name>A0A1B0BIW2_9MUSC</name>
<evidence type="ECO:0000313" key="2">
    <source>
        <dbReference type="Proteomes" id="UP000092460"/>
    </source>
</evidence>
<evidence type="ECO:0000313" key="1">
    <source>
        <dbReference type="EnsemblMetazoa" id="GPPI031620-PA"/>
    </source>
</evidence>
<protein>
    <submittedName>
        <fullName evidence="1">Uncharacterized protein</fullName>
    </submittedName>
</protein>
<keyword evidence="2" id="KW-1185">Reference proteome</keyword>
<reference evidence="2" key="1">
    <citation type="submission" date="2015-01" db="EMBL/GenBank/DDBJ databases">
        <authorList>
            <person name="Aksoy S."/>
            <person name="Warren W."/>
            <person name="Wilson R.K."/>
        </authorList>
    </citation>
    <scope>NUCLEOTIDE SEQUENCE [LARGE SCALE GENOMIC DNA]</scope>
    <source>
        <strain evidence="2">IAEA</strain>
    </source>
</reference>
<dbReference type="Proteomes" id="UP000092460">
    <property type="component" value="Unassembled WGS sequence"/>
</dbReference>
<dbReference type="EMBL" id="JXJN01015195">
    <property type="status" value="NOT_ANNOTATED_CDS"/>
    <property type="molecule type" value="Genomic_DNA"/>
</dbReference>
<dbReference type="VEuPathDB" id="VectorBase:GPPI031620"/>
<proteinExistence type="predicted"/>
<accession>A0A1B0BIW2</accession>
<dbReference type="EnsemblMetazoa" id="GPPI031620-RA">
    <property type="protein sequence ID" value="GPPI031620-PA"/>
    <property type="gene ID" value="GPPI031620"/>
</dbReference>
<sequence>MTILTDNRDVNKLYACLPLKYVGRNQNKSKCETNAIKQLALAEMKITAIEELLFNCCMLLLLCRTITFFRSIKKLGKEQ</sequence>
<organism evidence="1 2">
    <name type="scientific">Glossina palpalis gambiensis</name>
    <dbReference type="NCBI Taxonomy" id="67801"/>
    <lineage>
        <taxon>Eukaryota</taxon>
        <taxon>Metazoa</taxon>
        <taxon>Ecdysozoa</taxon>
        <taxon>Arthropoda</taxon>
        <taxon>Hexapoda</taxon>
        <taxon>Insecta</taxon>
        <taxon>Pterygota</taxon>
        <taxon>Neoptera</taxon>
        <taxon>Endopterygota</taxon>
        <taxon>Diptera</taxon>
        <taxon>Brachycera</taxon>
        <taxon>Muscomorpha</taxon>
        <taxon>Hippoboscoidea</taxon>
        <taxon>Glossinidae</taxon>
        <taxon>Glossina</taxon>
    </lineage>
</organism>
<dbReference type="AlphaFoldDB" id="A0A1B0BIW2"/>
<reference evidence="1" key="2">
    <citation type="submission" date="2020-05" db="UniProtKB">
        <authorList>
            <consortium name="EnsemblMetazoa"/>
        </authorList>
    </citation>
    <scope>IDENTIFICATION</scope>
    <source>
        <strain evidence="1">IAEA</strain>
    </source>
</reference>